<evidence type="ECO:0000259" key="2">
    <source>
        <dbReference type="PROSITE" id="PS50206"/>
    </source>
</evidence>
<dbReference type="SMART" id="SM00450">
    <property type="entry name" value="RHOD"/>
    <property type="match status" value="2"/>
</dbReference>
<evidence type="ECO:0000313" key="3">
    <source>
        <dbReference type="EMBL" id="ACE84454.1"/>
    </source>
</evidence>
<evidence type="ECO:0000256" key="1">
    <source>
        <dbReference type="ARBA" id="ARBA00022737"/>
    </source>
</evidence>
<dbReference type="CDD" id="cd01449">
    <property type="entry name" value="TST_Repeat_2"/>
    <property type="match status" value="1"/>
</dbReference>
<dbReference type="HOGENOM" id="CLU_031618_1_7_6"/>
<dbReference type="AlphaFoldDB" id="B3PDR6"/>
<dbReference type="SUPFAM" id="SSF52821">
    <property type="entry name" value="Rhodanese/Cell cycle control phosphatase"/>
    <property type="match status" value="2"/>
</dbReference>
<dbReference type="eggNOG" id="COG2897">
    <property type="taxonomic scope" value="Bacteria"/>
</dbReference>
<dbReference type="STRING" id="498211.CJA_3119"/>
<dbReference type="Proteomes" id="UP000001036">
    <property type="component" value="Chromosome"/>
</dbReference>
<dbReference type="Pfam" id="PF00581">
    <property type="entry name" value="Rhodanese"/>
    <property type="match status" value="2"/>
</dbReference>
<reference evidence="3 4" key="1">
    <citation type="journal article" date="2008" name="J. Bacteriol.">
        <title>Insights into plant cell wall degradation from the genome sequence of the soil bacterium Cellvibrio japonicus.</title>
        <authorList>
            <person name="Deboy R.T."/>
            <person name="Mongodin E.F."/>
            <person name="Fouts D.E."/>
            <person name="Tailford L.E."/>
            <person name="Khouri H."/>
            <person name="Emerson J.B."/>
            <person name="Mohamoud Y."/>
            <person name="Watkins K."/>
            <person name="Henrissat B."/>
            <person name="Gilbert H.J."/>
            <person name="Nelson K.E."/>
        </authorList>
    </citation>
    <scope>NUCLEOTIDE SEQUENCE [LARGE SCALE GENOMIC DNA]</scope>
    <source>
        <strain evidence="3 4">Ueda107</strain>
    </source>
</reference>
<dbReference type="InterPro" id="IPR051126">
    <property type="entry name" value="Thiosulfate_sulfurtransferase"/>
</dbReference>
<dbReference type="EC" id="2.8.1.1" evidence="3"/>
<organism evidence="3 4">
    <name type="scientific">Cellvibrio japonicus (strain Ueda107)</name>
    <name type="common">Pseudomonas fluorescens subsp. cellulosa</name>
    <dbReference type="NCBI Taxonomy" id="498211"/>
    <lineage>
        <taxon>Bacteria</taxon>
        <taxon>Pseudomonadati</taxon>
        <taxon>Pseudomonadota</taxon>
        <taxon>Gammaproteobacteria</taxon>
        <taxon>Cellvibrionales</taxon>
        <taxon>Cellvibrionaceae</taxon>
        <taxon>Cellvibrio</taxon>
    </lineage>
</organism>
<feature type="domain" description="Rhodanese" evidence="2">
    <location>
        <begin position="19"/>
        <end position="127"/>
    </location>
</feature>
<evidence type="ECO:0000313" key="4">
    <source>
        <dbReference type="Proteomes" id="UP000001036"/>
    </source>
</evidence>
<dbReference type="KEGG" id="cja:CJA_3119"/>
<protein>
    <submittedName>
        <fullName evidence="3">Rhodanese</fullName>
        <ecNumber evidence="3">2.8.1.1</ecNumber>
    </submittedName>
</protein>
<dbReference type="CDD" id="cd01448">
    <property type="entry name" value="TST_Repeat_1"/>
    <property type="match status" value="1"/>
</dbReference>
<gene>
    <name evidence="3" type="primary">rhdA</name>
    <name evidence="3" type="ordered locus">CJA_3119</name>
</gene>
<proteinExistence type="predicted"/>
<dbReference type="RefSeq" id="WP_012488697.1">
    <property type="nucleotide sequence ID" value="NC_010995.1"/>
</dbReference>
<feature type="domain" description="Rhodanese" evidence="2">
    <location>
        <begin position="157"/>
        <end position="267"/>
    </location>
</feature>
<dbReference type="Gene3D" id="3.40.250.10">
    <property type="entry name" value="Rhodanese-like domain"/>
    <property type="match status" value="2"/>
</dbReference>
<keyword evidence="1" id="KW-0677">Repeat</keyword>
<keyword evidence="4" id="KW-1185">Reference proteome</keyword>
<dbReference type="EMBL" id="CP000934">
    <property type="protein sequence ID" value="ACE84454.1"/>
    <property type="molecule type" value="Genomic_DNA"/>
</dbReference>
<dbReference type="PANTHER" id="PTHR43855">
    <property type="entry name" value="THIOSULFATE SULFURTRANSFERASE"/>
    <property type="match status" value="1"/>
</dbReference>
<keyword evidence="3" id="KW-0808">Transferase</keyword>
<dbReference type="InterPro" id="IPR036873">
    <property type="entry name" value="Rhodanese-like_dom_sf"/>
</dbReference>
<accession>B3PDR6</accession>
<dbReference type="OrthoDB" id="9781034at2"/>
<dbReference type="PROSITE" id="PS50206">
    <property type="entry name" value="RHODANESE_3"/>
    <property type="match status" value="2"/>
</dbReference>
<dbReference type="InterPro" id="IPR001763">
    <property type="entry name" value="Rhodanese-like_dom"/>
</dbReference>
<dbReference type="GO" id="GO:0004792">
    <property type="term" value="F:thiosulfate-cyanide sulfurtransferase activity"/>
    <property type="evidence" value="ECO:0007669"/>
    <property type="project" value="UniProtKB-EC"/>
</dbReference>
<name>B3PDR6_CELJU</name>
<sequence>MPLPFIMEPTELAALLAQPCGKLLILDLGAEQTYRTGHIDGAVHVPAQKIVCAQPPVPGKIASKEQLEKLFSFLGLTPDTHVVVYDDEGGGWAGRMIWTLDAIGHKQYSYLNGGLHAWMASGQSLTTEVPVVTPTQVNIKIDPKVVIEIPDILGEMDRADFVVWDARSPAEYSGERITAQKNGHIPGAINCEWTNLMDPNQALRIRTDARDYVTALGFTPDKRIITHCQGHHRSGFTYLVGKALGLNIRAYHGSWAEWGNHPTTPVVQTE</sequence>
<dbReference type="PANTHER" id="PTHR43855:SF1">
    <property type="entry name" value="THIOSULFATE SULFURTRANSFERASE"/>
    <property type="match status" value="1"/>
</dbReference>